<evidence type="ECO:0000259" key="8">
    <source>
        <dbReference type="PROSITE" id="PS50929"/>
    </source>
</evidence>
<dbReference type="PANTHER" id="PTHR43394">
    <property type="entry name" value="ATP-DEPENDENT PERMEASE MDL1, MITOCHONDRIAL"/>
    <property type="match status" value="1"/>
</dbReference>
<dbReference type="Gene3D" id="3.40.50.300">
    <property type="entry name" value="P-loop containing nucleotide triphosphate hydrolases"/>
    <property type="match status" value="1"/>
</dbReference>
<feature type="transmembrane region" description="Helical" evidence="6">
    <location>
        <begin position="181"/>
        <end position="198"/>
    </location>
</feature>
<dbReference type="InterPro" id="IPR027417">
    <property type="entry name" value="P-loop_NTPase"/>
</dbReference>
<name>A0A3D9LDU0_9MICC</name>
<keyword evidence="3 6" id="KW-1133">Transmembrane helix</keyword>
<proteinExistence type="predicted"/>
<dbReference type="Proteomes" id="UP000256727">
    <property type="component" value="Unassembled WGS sequence"/>
</dbReference>
<dbReference type="GO" id="GO:0005886">
    <property type="term" value="C:plasma membrane"/>
    <property type="evidence" value="ECO:0007669"/>
    <property type="project" value="UniProtKB-SubCell"/>
</dbReference>
<feature type="transmembrane region" description="Helical" evidence="6">
    <location>
        <begin position="103"/>
        <end position="122"/>
    </location>
</feature>
<organism evidence="9 10">
    <name type="scientific">Citricoccus muralis</name>
    <dbReference type="NCBI Taxonomy" id="169134"/>
    <lineage>
        <taxon>Bacteria</taxon>
        <taxon>Bacillati</taxon>
        <taxon>Actinomycetota</taxon>
        <taxon>Actinomycetes</taxon>
        <taxon>Micrococcales</taxon>
        <taxon>Micrococcaceae</taxon>
        <taxon>Citricoccus</taxon>
    </lineage>
</organism>
<dbReference type="InterPro" id="IPR036640">
    <property type="entry name" value="ABC1_TM_sf"/>
</dbReference>
<evidence type="ECO:0000313" key="9">
    <source>
        <dbReference type="EMBL" id="REE03816.1"/>
    </source>
</evidence>
<reference evidence="9 10" key="1">
    <citation type="submission" date="2018-07" db="EMBL/GenBank/DDBJ databases">
        <title>Sequencing the genomes of 1000 actinobacteria strains.</title>
        <authorList>
            <person name="Klenk H.-P."/>
        </authorList>
    </citation>
    <scope>NUCLEOTIDE SEQUENCE [LARGE SCALE GENOMIC DNA]</scope>
    <source>
        <strain evidence="9 10">DSM 14442</strain>
    </source>
</reference>
<dbReference type="GO" id="GO:0005524">
    <property type="term" value="F:ATP binding"/>
    <property type="evidence" value="ECO:0007669"/>
    <property type="project" value="UniProtKB-KW"/>
</dbReference>
<accession>A0A3D9LDU0</accession>
<dbReference type="PROSITE" id="PS00211">
    <property type="entry name" value="ABC_TRANSPORTER_1"/>
    <property type="match status" value="1"/>
</dbReference>
<keyword evidence="2 6" id="KW-0812">Transmembrane</keyword>
<evidence type="ECO:0000256" key="5">
    <source>
        <dbReference type="SAM" id="MobiDB-lite"/>
    </source>
</evidence>
<keyword evidence="9" id="KW-0547">Nucleotide-binding</keyword>
<gene>
    <name evidence="9" type="ORF">C8E99_1636</name>
</gene>
<keyword evidence="4 6" id="KW-0472">Membrane</keyword>
<dbReference type="PROSITE" id="PS50893">
    <property type="entry name" value="ABC_TRANSPORTER_2"/>
    <property type="match status" value="1"/>
</dbReference>
<dbReference type="Gene3D" id="1.20.1560.10">
    <property type="entry name" value="ABC transporter type 1, transmembrane domain"/>
    <property type="match status" value="1"/>
</dbReference>
<evidence type="ECO:0000313" key="10">
    <source>
        <dbReference type="Proteomes" id="UP000256727"/>
    </source>
</evidence>
<feature type="transmembrane region" description="Helical" evidence="6">
    <location>
        <begin position="71"/>
        <end position="97"/>
    </location>
</feature>
<feature type="region of interest" description="Disordered" evidence="5">
    <location>
        <begin position="616"/>
        <end position="652"/>
    </location>
</feature>
<dbReference type="Pfam" id="PF00664">
    <property type="entry name" value="ABC_membrane"/>
    <property type="match status" value="1"/>
</dbReference>
<comment type="subcellular location">
    <subcellularLocation>
        <location evidence="1">Cell membrane</location>
        <topology evidence="1">Multi-pass membrane protein</topology>
    </subcellularLocation>
</comment>
<dbReference type="InterPro" id="IPR039421">
    <property type="entry name" value="Type_1_exporter"/>
</dbReference>
<sequence length="700" mass="72753">MPTAPDPQAPRAPEAQTSQAPEARAPQALPTTRPPVTQPPTTQSLTGQPNTAGRLLWRAVRRRRGRVAGSLTLMTLWQVCEAFVPIAIGIIVDVAIVPLDGRAMLLSLLGIAALFTVLSLGYRFGARLANTALHQEAHALRVEVAEVPLASGSVAARSNAGEILSLSSADADVTAQVFRQIAGGGSAIIGLVAVSVYLLATDVLVGLVVLVGVPLSLLLVALASRSISRHSTAQQEAIGLASRRAGDILAGLRVLSAGGGERWASAHYREASQRAGRAGVVTAERSGRLEAIGTLGTALVLALLLVVAGQRVLSGDLAIGTLVSVVGVAVFFQEPVRTITDMIGAFARSHGAARRIADFLAAVPTEDAGDEVPETAGLRITGLALVRPPAHDAGTPAERDGHVPLDAGVRRGGAPRLDLSPRLDRSSWLNLEVPPGRFLGLVVDDPAQAEAILQAVDGLGDQAGTVLIGGHPRSRLVPRLADHLVVAPHRVDLFAGTVRSNITLRHEGPGRPRPATHRAESTNEAPASIEASDRRVIEIDPAVLAAAGVTEIISHFTDGLEHRVDEGGRNLSGGQRQRLALARALHADPEVLVLHEPTSAVDAVTEFQIAQDVKSLRSGTATTAGTTAGTTHAAANRTENGSGDGATRTGPRTTVVVTSSPAFLAVADTVVQVHRDGTTSTGTHHSLLETSDAYRMAVAR</sequence>
<feature type="domain" description="ABC transporter" evidence="7">
    <location>
        <begin position="409"/>
        <end position="700"/>
    </location>
</feature>
<keyword evidence="9" id="KW-0067">ATP-binding</keyword>
<feature type="region of interest" description="Disordered" evidence="5">
    <location>
        <begin position="1"/>
        <end position="49"/>
    </location>
</feature>
<evidence type="ECO:0000259" key="7">
    <source>
        <dbReference type="PROSITE" id="PS50893"/>
    </source>
</evidence>
<feature type="compositionally biased region" description="Pro residues" evidence="5">
    <location>
        <begin position="1"/>
        <end position="10"/>
    </location>
</feature>
<evidence type="ECO:0000256" key="1">
    <source>
        <dbReference type="ARBA" id="ARBA00004651"/>
    </source>
</evidence>
<feature type="transmembrane region" description="Helical" evidence="6">
    <location>
        <begin position="291"/>
        <end position="309"/>
    </location>
</feature>
<dbReference type="PANTHER" id="PTHR43394:SF1">
    <property type="entry name" value="ATP-BINDING CASSETTE SUB-FAMILY B MEMBER 10, MITOCHONDRIAL"/>
    <property type="match status" value="1"/>
</dbReference>
<evidence type="ECO:0000256" key="3">
    <source>
        <dbReference type="ARBA" id="ARBA00022989"/>
    </source>
</evidence>
<keyword evidence="10" id="KW-1185">Reference proteome</keyword>
<feature type="compositionally biased region" description="Low complexity" evidence="5">
    <location>
        <begin position="619"/>
        <end position="635"/>
    </location>
</feature>
<feature type="domain" description="ABC transmembrane type-1" evidence="8">
    <location>
        <begin position="68"/>
        <end position="348"/>
    </location>
</feature>
<dbReference type="SUPFAM" id="SSF90123">
    <property type="entry name" value="ABC transporter transmembrane region"/>
    <property type="match status" value="1"/>
</dbReference>
<dbReference type="SUPFAM" id="SSF52540">
    <property type="entry name" value="P-loop containing nucleoside triphosphate hydrolases"/>
    <property type="match status" value="1"/>
</dbReference>
<dbReference type="PROSITE" id="PS50929">
    <property type="entry name" value="ABC_TM1F"/>
    <property type="match status" value="1"/>
</dbReference>
<dbReference type="EMBL" id="QREH01000001">
    <property type="protein sequence ID" value="REE03816.1"/>
    <property type="molecule type" value="Genomic_DNA"/>
</dbReference>
<comment type="caution">
    <text evidence="9">The sequence shown here is derived from an EMBL/GenBank/DDBJ whole genome shotgun (WGS) entry which is preliminary data.</text>
</comment>
<evidence type="ECO:0000256" key="4">
    <source>
        <dbReference type="ARBA" id="ARBA00023136"/>
    </source>
</evidence>
<evidence type="ECO:0000256" key="6">
    <source>
        <dbReference type="SAM" id="Phobius"/>
    </source>
</evidence>
<dbReference type="Pfam" id="PF00005">
    <property type="entry name" value="ABC_tran"/>
    <property type="match status" value="1"/>
</dbReference>
<dbReference type="InterPro" id="IPR011527">
    <property type="entry name" value="ABC1_TM_dom"/>
</dbReference>
<evidence type="ECO:0000256" key="2">
    <source>
        <dbReference type="ARBA" id="ARBA00022692"/>
    </source>
</evidence>
<dbReference type="InterPro" id="IPR017871">
    <property type="entry name" value="ABC_transporter-like_CS"/>
</dbReference>
<protein>
    <submittedName>
        <fullName evidence="9">Putative ABC transport system ATP-binding protein</fullName>
    </submittedName>
</protein>
<dbReference type="AlphaFoldDB" id="A0A3D9LDU0"/>
<dbReference type="GO" id="GO:0016887">
    <property type="term" value="F:ATP hydrolysis activity"/>
    <property type="evidence" value="ECO:0007669"/>
    <property type="project" value="InterPro"/>
</dbReference>
<dbReference type="GO" id="GO:0015421">
    <property type="term" value="F:ABC-type oligopeptide transporter activity"/>
    <property type="evidence" value="ECO:0007669"/>
    <property type="project" value="TreeGrafter"/>
</dbReference>
<feature type="region of interest" description="Disordered" evidence="5">
    <location>
        <begin position="505"/>
        <end position="528"/>
    </location>
</feature>
<dbReference type="InterPro" id="IPR003439">
    <property type="entry name" value="ABC_transporter-like_ATP-bd"/>
</dbReference>
<dbReference type="RefSeq" id="WP_211309006.1">
    <property type="nucleotide sequence ID" value="NZ_QREH01000001.1"/>
</dbReference>
<feature type="transmembrane region" description="Helical" evidence="6">
    <location>
        <begin position="204"/>
        <end position="223"/>
    </location>
</feature>